<keyword evidence="1" id="KW-0175">Coiled coil</keyword>
<dbReference type="Pfam" id="PF15277">
    <property type="entry name" value="Sec3-PIP2_bind"/>
    <property type="match status" value="1"/>
</dbReference>
<dbReference type="InterPro" id="IPR037821">
    <property type="entry name" value="STXBP6_PH"/>
</dbReference>
<dbReference type="InterPro" id="IPR028258">
    <property type="entry name" value="Sec3-PIP2_bind"/>
</dbReference>
<dbReference type="FunFam" id="2.30.29.90:FF:000002">
    <property type="entry name" value="syntaxin-binding protein 6"/>
    <property type="match status" value="1"/>
</dbReference>
<protein>
    <recommendedName>
        <fullName evidence="2">V-SNARE coiled-coil homology domain-containing protein</fullName>
    </recommendedName>
</protein>
<dbReference type="GO" id="GO:0005886">
    <property type="term" value="C:plasma membrane"/>
    <property type="evidence" value="ECO:0007669"/>
    <property type="project" value="TreeGrafter"/>
</dbReference>
<dbReference type="PROSITE" id="PS50892">
    <property type="entry name" value="V_SNARE"/>
    <property type="match status" value="1"/>
</dbReference>
<evidence type="ECO:0000313" key="3">
    <source>
        <dbReference type="EMBL" id="KAG7461175.1"/>
    </source>
</evidence>
<dbReference type="AlphaFoldDB" id="A0A9D3T0G4"/>
<evidence type="ECO:0000259" key="2">
    <source>
        <dbReference type="PROSITE" id="PS50892"/>
    </source>
</evidence>
<dbReference type="EMBL" id="JAFDVH010000018">
    <property type="protein sequence ID" value="KAG7461175.1"/>
    <property type="molecule type" value="Genomic_DNA"/>
</dbReference>
<accession>A0A9D3T0G4</accession>
<dbReference type="Gene3D" id="1.20.5.110">
    <property type="match status" value="1"/>
</dbReference>
<organism evidence="3 4">
    <name type="scientific">Megalops atlanticus</name>
    <name type="common">Tarpon</name>
    <name type="synonym">Clupea gigantea</name>
    <dbReference type="NCBI Taxonomy" id="7932"/>
    <lineage>
        <taxon>Eukaryota</taxon>
        <taxon>Metazoa</taxon>
        <taxon>Chordata</taxon>
        <taxon>Craniata</taxon>
        <taxon>Vertebrata</taxon>
        <taxon>Euteleostomi</taxon>
        <taxon>Actinopterygii</taxon>
        <taxon>Neopterygii</taxon>
        <taxon>Teleostei</taxon>
        <taxon>Elopiformes</taxon>
        <taxon>Megalopidae</taxon>
        <taxon>Megalops</taxon>
    </lineage>
</organism>
<dbReference type="GO" id="GO:0005546">
    <property type="term" value="F:phosphatidylinositol-4,5-bisphosphate binding"/>
    <property type="evidence" value="ECO:0007669"/>
    <property type="project" value="TreeGrafter"/>
</dbReference>
<dbReference type="InterPro" id="IPR042855">
    <property type="entry name" value="V_SNARE_CC"/>
</dbReference>
<dbReference type="OrthoDB" id="8931425at2759"/>
<dbReference type="GO" id="GO:0006887">
    <property type="term" value="P:exocytosis"/>
    <property type="evidence" value="ECO:0007669"/>
    <property type="project" value="TreeGrafter"/>
</dbReference>
<dbReference type="SMART" id="SM01313">
    <property type="entry name" value="Sec3-PIP2_bind"/>
    <property type="match status" value="1"/>
</dbReference>
<dbReference type="CDD" id="cd14681">
    <property type="entry name" value="PH-STXBP6"/>
    <property type="match status" value="1"/>
</dbReference>
<comment type="caution">
    <text evidence="3">The sequence shown here is derived from an EMBL/GenBank/DDBJ whole genome shotgun (WGS) entry which is preliminary data.</text>
</comment>
<proteinExistence type="predicted"/>
<dbReference type="PANTHER" id="PTHR16092:SF14">
    <property type="entry name" value="EXOCYST COMPLEX COMPONENT 1 ISOFORM X1"/>
    <property type="match status" value="1"/>
</dbReference>
<reference evidence="3" key="1">
    <citation type="submission" date="2021-01" db="EMBL/GenBank/DDBJ databases">
        <authorList>
            <person name="Zahm M."/>
            <person name="Roques C."/>
            <person name="Cabau C."/>
            <person name="Klopp C."/>
            <person name="Donnadieu C."/>
            <person name="Jouanno E."/>
            <person name="Lampietro C."/>
            <person name="Louis A."/>
            <person name="Herpin A."/>
            <person name="Echchiki A."/>
            <person name="Berthelot C."/>
            <person name="Parey E."/>
            <person name="Roest-Crollius H."/>
            <person name="Braasch I."/>
            <person name="Postlethwait J."/>
            <person name="Bobe J."/>
            <person name="Montfort J."/>
            <person name="Bouchez O."/>
            <person name="Begum T."/>
            <person name="Mejri S."/>
            <person name="Adams A."/>
            <person name="Chen W.-J."/>
            <person name="Guiguen Y."/>
        </authorList>
    </citation>
    <scope>NUCLEOTIDE SEQUENCE</scope>
    <source>
        <strain evidence="3">YG-15Mar2019-1</strain>
        <tissue evidence="3">Brain</tissue>
    </source>
</reference>
<dbReference type="GO" id="GO:0006893">
    <property type="term" value="P:Golgi to plasma membrane transport"/>
    <property type="evidence" value="ECO:0007669"/>
    <property type="project" value="TreeGrafter"/>
</dbReference>
<feature type="domain" description="V-SNARE coiled-coil homology" evidence="2">
    <location>
        <begin position="219"/>
        <end position="278"/>
    </location>
</feature>
<dbReference type="GO" id="GO:0000145">
    <property type="term" value="C:exocyst"/>
    <property type="evidence" value="ECO:0007669"/>
    <property type="project" value="TreeGrafter"/>
</dbReference>
<keyword evidence="4" id="KW-1185">Reference proteome</keyword>
<dbReference type="SUPFAM" id="SSF58038">
    <property type="entry name" value="SNARE fusion complex"/>
    <property type="match status" value="1"/>
</dbReference>
<dbReference type="Gene3D" id="2.30.29.90">
    <property type="match status" value="1"/>
</dbReference>
<evidence type="ECO:0000256" key="1">
    <source>
        <dbReference type="PROSITE-ProRule" id="PRU00290"/>
    </source>
</evidence>
<gene>
    <name evidence="3" type="ORF">MATL_G00207240</name>
</gene>
<dbReference type="Proteomes" id="UP001046870">
    <property type="component" value="Chromosome 18"/>
</dbReference>
<sequence>MNIFVQLEPRASGAVTAGSAFGVVFLQVRAGSRSPAMSAKSAIGKEVFAPQDEKMLAAVQVKRRTKKKIPFLATGGQGNYSTYICLSATNKKPKQLYITKVKQFEGSNSFVGRSRWMVEQLRQVDGHDPNKDCPEFTLVFDSGSDQWLAGSAGEKNVFIQVLHHSCQRHCTDRKPDFINCPSKLLGGQSGCSVVFRCKMFLSRLRHVMVSNQARLRSEGSRVLQSATESVGSAVQMASEALSERGERLTRTEEKTEELMNSAQQFADTAQKLAMKYKN</sequence>
<dbReference type="PANTHER" id="PTHR16092">
    <property type="entry name" value="SEC3/SYNTAXIN-RELATED"/>
    <property type="match status" value="1"/>
</dbReference>
<name>A0A9D3T0G4_MEGAT</name>
<evidence type="ECO:0000313" key="4">
    <source>
        <dbReference type="Proteomes" id="UP001046870"/>
    </source>
</evidence>